<dbReference type="PROSITE" id="PS51450">
    <property type="entry name" value="LRR"/>
    <property type="match status" value="3"/>
</dbReference>
<keyword evidence="13 16" id="KW-0675">Receptor</keyword>
<evidence type="ECO:0000313" key="22">
    <source>
        <dbReference type="Proteomes" id="UP000001646"/>
    </source>
</evidence>
<gene>
    <name evidence="21" type="primary">tlr2</name>
</gene>
<evidence type="ECO:0000256" key="5">
    <source>
        <dbReference type="ARBA" id="ARBA00022692"/>
    </source>
</evidence>
<dbReference type="SUPFAM" id="SSF52047">
    <property type="entry name" value="RNI-like"/>
    <property type="match status" value="1"/>
</dbReference>
<keyword evidence="15 16" id="KW-0395">Inflammatory response</keyword>
<evidence type="ECO:0000256" key="8">
    <source>
        <dbReference type="ARBA" id="ARBA00022859"/>
    </source>
</evidence>
<dbReference type="SMART" id="SM00369">
    <property type="entry name" value="LRR_TYP"/>
    <property type="match status" value="4"/>
</dbReference>
<evidence type="ECO:0000256" key="16">
    <source>
        <dbReference type="PIRNR" id="PIRNR037595"/>
    </source>
</evidence>
<dbReference type="GO" id="GO:0005886">
    <property type="term" value="C:plasma membrane"/>
    <property type="evidence" value="ECO:0000318"/>
    <property type="project" value="GO_Central"/>
</dbReference>
<evidence type="ECO:0000313" key="21">
    <source>
        <dbReference type="Ensembl" id="ENSACAP00000017757.3"/>
    </source>
</evidence>
<dbReference type="Pfam" id="PF12799">
    <property type="entry name" value="LRR_4"/>
    <property type="match status" value="1"/>
</dbReference>
<dbReference type="SMR" id="G1KUN2"/>
<evidence type="ECO:0000256" key="10">
    <source>
        <dbReference type="ARBA" id="ARBA00023027"/>
    </source>
</evidence>
<keyword evidence="12 17" id="KW-1015">Disulfide bond</keyword>
<keyword evidence="7" id="KW-0677">Repeat</keyword>
<name>G1KUN2_ANOCA</name>
<evidence type="ECO:0000256" key="11">
    <source>
        <dbReference type="ARBA" id="ARBA00023136"/>
    </source>
</evidence>
<feature type="disulfide bond" evidence="17">
    <location>
        <begin position="422"/>
        <end position="444"/>
    </location>
</feature>
<reference evidence="21 22" key="1">
    <citation type="submission" date="2009-12" db="EMBL/GenBank/DDBJ databases">
        <title>The Genome Sequence of Anolis carolinensis (Green Anole Lizard).</title>
        <authorList>
            <consortium name="The Genome Sequencing Platform"/>
            <person name="Di Palma F."/>
            <person name="Alfoldi J."/>
            <person name="Heiman D."/>
            <person name="Young S."/>
            <person name="Grabherr M."/>
            <person name="Johnson J."/>
            <person name="Lander E.S."/>
            <person name="Lindblad-Toh K."/>
        </authorList>
    </citation>
    <scope>NUCLEOTIDE SEQUENCE [LARGE SCALE GENOMIC DNA]</scope>
    <source>
        <strain evidence="21 22">JBL SC #1</strain>
    </source>
</reference>
<dbReference type="InterPro" id="IPR017241">
    <property type="entry name" value="Toll-like_receptor"/>
</dbReference>
<dbReference type="InParanoid" id="G1KUN2"/>
<dbReference type="GO" id="GO:0002224">
    <property type="term" value="P:toll-like receptor signaling pathway"/>
    <property type="evidence" value="ECO:0000318"/>
    <property type="project" value="GO_Central"/>
</dbReference>
<dbReference type="Proteomes" id="UP000001646">
    <property type="component" value="Chromosome 5"/>
</dbReference>
<keyword evidence="22" id="KW-1185">Reference proteome</keyword>
<dbReference type="PANTHER" id="PTHR24365">
    <property type="entry name" value="TOLL-LIKE RECEPTOR"/>
    <property type="match status" value="1"/>
</dbReference>
<dbReference type="CTD" id="7097"/>
<keyword evidence="8 16" id="KW-0391">Immunity</keyword>
<feature type="domain" description="TIR" evidence="20">
    <location>
        <begin position="629"/>
        <end position="772"/>
    </location>
</feature>
<comment type="subcellular location">
    <subcellularLocation>
        <location evidence="1">Membrane</location>
        <topology evidence="1">Single-pass type I membrane protein</topology>
    </subcellularLocation>
</comment>
<dbReference type="SUPFAM" id="SSF52058">
    <property type="entry name" value="L domain-like"/>
    <property type="match status" value="1"/>
</dbReference>
<dbReference type="RefSeq" id="XP_062837164.1">
    <property type="nucleotide sequence ID" value="XM_062981094.1"/>
</dbReference>
<evidence type="ECO:0000256" key="4">
    <source>
        <dbReference type="ARBA" id="ARBA00022614"/>
    </source>
</evidence>
<dbReference type="FunFam" id="3.80.10.10:FF:000046">
    <property type="entry name" value="Toll-like receptor 2"/>
    <property type="match status" value="1"/>
</dbReference>
<dbReference type="InterPro" id="IPR035897">
    <property type="entry name" value="Toll_tir_struct_dom_sf"/>
</dbReference>
<feature type="signal peptide" evidence="19">
    <location>
        <begin position="1"/>
        <end position="15"/>
    </location>
</feature>
<evidence type="ECO:0000256" key="17">
    <source>
        <dbReference type="PIRSR" id="PIRSR037595-2"/>
    </source>
</evidence>
<dbReference type="FunFam" id="3.40.50.10140:FF:000001">
    <property type="entry name" value="Toll-like receptor 2"/>
    <property type="match status" value="1"/>
</dbReference>
<dbReference type="GO" id="GO:0004888">
    <property type="term" value="F:transmembrane signaling receptor activity"/>
    <property type="evidence" value="ECO:0007669"/>
    <property type="project" value="InterPro"/>
</dbReference>
<evidence type="ECO:0000256" key="1">
    <source>
        <dbReference type="ARBA" id="ARBA00004479"/>
    </source>
</evidence>
<dbReference type="GO" id="GO:0045087">
    <property type="term" value="P:innate immune response"/>
    <property type="evidence" value="ECO:0007669"/>
    <property type="project" value="UniProtKB-UniRule"/>
</dbReference>
<dbReference type="Gene3D" id="3.80.10.10">
    <property type="entry name" value="Ribonuclease Inhibitor"/>
    <property type="match status" value="1"/>
</dbReference>
<dbReference type="GO" id="GO:0006954">
    <property type="term" value="P:inflammatory response"/>
    <property type="evidence" value="ECO:0000318"/>
    <property type="project" value="GO_Central"/>
</dbReference>
<dbReference type="Ensembl" id="ENSACAT00000021129.3">
    <property type="protein sequence ID" value="ENSACAP00000017757.3"/>
    <property type="gene ID" value="ENSACAG00000021135.3"/>
</dbReference>
<comment type="function">
    <text evidence="16">Cooperates with LY96 to mediate the innate immune response to bacterial lipoproteins and other microbial cell wall components. Cooperates with TLR1 or TLR6 to mediate the innate immune response to bacterial lipoproteins or lipopeptides. Acts via MYD88 and TRAF6, leading to NF-kappa-B activation, cytokine secretion and the inflammatory response.</text>
</comment>
<dbReference type="SMART" id="SM00255">
    <property type="entry name" value="TIR"/>
    <property type="match status" value="1"/>
</dbReference>
<feature type="transmembrane region" description="Helical" evidence="18">
    <location>
        <begin position="579"/>
        <end position="600"/>
    </location>
</feature>
<evidence type="ECO:0000256" key="2">
    <source>
        <dbReference type="ARBA" id="ARBA00009634"/>
    </source>
</evidence>
<dbReference type="SMART" id="SM00364">
    <property type="entry name" value="LRR_BAC"/>
    <property type="match status" value="4"/>
</dbReference>
<dbReference type="HOGENOM" id="CLU_006000_3_0_1"/>
<evidence type="ECO:0000256" key="9">
    <source>
        <dbReference type="ARBA" id="ARBA00022989"/>
    </source>
</evidence>
<evidence type="ECO:0000256" key="14">
    <source>
        <dbReference type="ARBA" id="ARBA00023180"/>
    </source>
</evidence>
<dbReference type="Pfam" id="PF13855">
    <property type="entry name" value="LRR_8"/>
    <property type="match status" value="1"/>
</dbReference>
<dbReference type="KEGG" id="acs:100564001"/>
<reference evidence="21" key="3">
    <citation type="submission" date="2025-09" db="UniProtKB">
        <authorList>
            <consortium name="Ensembl"/>
        </authorList>
    </citation>
    <scope>IDENTIFICATION</scope>
</reference>
<dbReference type="PANTHER" id="PTHR24365:SF17">
    <property type="entry name" value="TOLL-LIKE RECEPTOR 2"/>
    <property type="match status" value="1"/>
</dbReference>
<keyword evidence="4" id="KW-0433">Leucine-rich repeat</keyword>
<dbReference type="Gene3D" id="3.40.50.10140">
    <property type="entry name" value="Toll/interleukin-1 receptor homology (TIR) domain"/>
    <property type="match status" value="1"/>
</dbReference>
<dbReference type="GO" id="GO:0043235">
    <property type="term" value="C:receptor complex"/>
    <property type="evidence" value="ECO:0000318"/>
    <property type="project" value="GO_Central"/>
</dbReference>
<organism evidence="21 22">
    <name type="scientific">Anolis carolinensis</name>
    <name type="common">Green anole</name>
    <name type="synonym">American chameleon</name>
    <dbReference type="NCBI Taxonomy" id="28377"/>
    <lineage>
        <taxon>Eukaryota</taxon>
        <taxon>Metazoa</taxon>
        <taxon>Chordata</taxon>
        <taxon>Craniata</taxon>
        <taxon>Vertebrata</taxon>
        <taxon>Euteleostomi</taxon>
        <taxon>Lepidosauria</taxon>
        <taxon>Squamata</taxon>
        <taxon>Bifurcata</taxon>
        <taxon>Unidentata</taxon>
        <taxon>Episquamata</taxon>
        <taxon>Toxicofera</taxon>
        <taxon>Iguania</taxon>
        <taxon>Dactyloidae</taxon>
        <taxon>Anolis</taxon>
    </lineage>
</organism>
<protein>
    <recommendedName>
        <fullName evidence="16">Toll-like receptor 2</fullName>
    </recommendedName>
</protein>
<feature type="chain" id="PRO_5032955995" description="Toll-like receptor 2" evidence="19">
    <location>
        <begin position="16"/>
        <end position="774"/>
    </location>
</feature>
<keyword evidence="6 19" id="KW-0732">Signal</keyword>
<evidence type="ECO:0000256" key="7">
    <source>
        <dbReference type="ARBA" id="ARBA00022737"/>
    </source>
</evidence>
<dbReference type="GO" id="GO:0038023">
    <property type="term" value="F:signaling receptor activity"/>
    <property type="evidence" value="ECO:0000318"/>
    <property type="project" value="GO_Central"/>
</dbReference>
<keyword evidence="9 18" id="KW-1133">Transmembrane helix</keyword>
<dbReference type="OrthoDB" id="1081807at2759"/>
<keyword evidence="3 16" id="KW-0399">Innate immunity</keyword>
<feature type="disulfide bond" evidence="17">
    <location>
        <begin position="343"/>
        <end position="372"/>
    </location>
</feature>
<dbReference type="InterPro" id="IPR001611">
    <property type="entry name" value="Leu-rich_rpt"/>
</dbReference>
<dbReference type="RefSeq" id="XP_062837163.1">
    <property type="nucleotide sequence ID" value="XM_062981093.1"/>
</dbReference>
<dbReference type="GeneTree" id="ENSGT00940000156323"/>
<dbReference type="GeneID" id="100564001"/>
<dbReference type="Pfam" id="PF01582">
    <property type="entry name" value="TIR"/>
    <property type="match status" value="1"/>
</dbReference>
<dbReference type="InterPro" id="IPR032675">
    <property type="entry name" value="LRR_dom_sf"/>
</dbReference>
<dbReference type="SUPFAM" id="SSF52200">
    <property type="entry name" value="Toll/Interleukin receptor TIR domain"/>
    <property type="match status" value="1"/>
</dbReference>
<dbReference type="eggNOG" id="KOG4641">
    <property type="taxonomic scope" value="Eukaryota"/>
</dbReference>
<keyword evidence="5 18" id="KW-0812">Transmembrane</keyword>
<dbReference type="InterPro" id="IPR025875">
    <property type="entry name" value="Leu-rich_rpt_4"/>
</dbReference>
<reference evidence="21" key="2">
    <citation type="submission" date="2025-08" db="UniProtKB">
        <authorList>
            <consortium name="Ensembl"/>
        </authorList>
    </citation>
    <scope>IDENTIFICATION</scope>
</reference>
<evidence type="ECO:0000256" key="13">
    <source>
        <dbReference type="ARBA" id="ARBA00023170"/>
    </source>
</evidence>
<dbReference type="GO" id="GO:0042497">
    <property type="term" value="F:triacyl lipopeptide binding"/>
    <property type="evidence" value="ECO:0000318"/>
    <property type="project" value="GO_Central"/>
</dbReference>
<dbReference type="PROSITE" id="PS50104">
    <property type="entry name" value="TIR"/>
    <property type="match status" value="1"/>
</dbReference>
<keyword evidence="10" id="KW-0520">NAD</keyword>
<keyword evidence="11 18" id="KW-0472">Membrane</keyword>
<dbReference type="FunCoup" id="G1KUN2">
    <property type="interactions" value="73"/>
</dbReference>
<comment type="similarity">
    <text evidence="2 16">Belongs to the Toll-like receptor family.</text>
</comment>
<dbReference type="InterPro" id="IPR000157">
    <property type="entry name" value="TIR_dom"/>
</dbReference>
<keyword evidence="14" id="KW-0325">Glycoprotein</keyword>
<sequence>MIFIWKLWFISVAAAVSLSAQDNCLFEAASHFWNCSSKAFNVVPPDLTDNVLRLDLSFNRIDQVRKADLMSAVNLQMLLLQSNLIQTIEEDAFHTLIKLEHLDLSRNKLIHLLPSWFASLSSLKKLNIKGNNYSELGQTPLFSGLKSLRFLYLGNGDRFSTLQRQDLEGISVLEELEIEGPYLNQYEPGSLLSIDPINHLILNAPSATTLPLLINDIRNSVICLELQNIKKLSPPYYHSLDGVTAQKLVFRNVEISDRTAVHLSAILASMSQLHDLEFTDCRLQGIGDFSGIQQYPRTLQVVAIRNMSIELFYTFTGLTDIMPLVQSITSLTVENSKAFLMICPVAKSFNSVQYLDLSVNLFRDEALLQTLCTGAWPKLQTLNLSQNFLKQIEVVAHSATRVINLSNLDISQNSFGNMPDFCKWPKNLKYLNISHSKVNIVTSCIPQSLEVLDVSNNNLQDFRLTLPQLQELYIQNNKLTTLPPPVLSPSIKVVNIRGNKVFGFSKKELETFANLEMLDARYNSFQCTCEFLSFIQSQALKSHIFVDWPNNYTCDAPDYIGGEQVAIAQLHVTDCHQTLVVSLICILILLIILVTAILCYKLHAIWYMNMIWAWLQAKRNPPKPLVKETDYDAFVSYSEQDSEWVENIMVRELEQADPPFKLCLHKRDFLPGKWIVDNIIDSIERSSKTLFVLSQHFVQSEWCKYELDFSHFRLFDENNDSAILILLEPIPEETVPRRFCKLRKLMNTKTYLEWPSDEDQKIIFWFNLNIAMKS</sequence>
<dbReference type="AlphaFoldDB" id="G1KUN2"/>
<dbReference type="RefSeq" id="XP_003221759.1">
    <property type="nucleotide sequence ID" value="XM_003221711.4"/>
</dbReference>
<proteinExistence type="inferred from homology"/>
<evidence type="ECO:0000256" key="12">
    <source>
        <dbReference type="ARBA" id="ARBA00023157"/>
    </source>
</evidence>
<dbReference type="InterPro" id="IPR003591">
    <property type="entry name" value="Leu-rich_rpt_typical-subtyp"/>
</dbReference>
<evidence type="ECO:0000256" key="19">
    <source>
        <dbReference type="SAM" id="SignalP"/>
    </source>
</evidence>
<evidence type="ECO:0000256" key="6">
    <source>
        <dbReference type="ARBA" id="ARBA00022729"/>
    </source>
</evidence>
<evidence type="ECO:0000259" key="20">
    <source>
        <dbReference type="PROSITE" id="PS50104"/>
    </source>
</evidence>
<evidence type="ECO:0000256" key="15">
    <source>
        <dbReference type="ARBA" id="ARBA00023198"/>
    </source>
</evidence>
<evidence type="ECO:0000256" key="3">
    <source>
        <dbReference type="ARBA" id="ARBA00022588"/>
    </source>
</evidence>
<evidence type="ECO:0000256" key="18">
    <source>
        <dbReference type="SAM" id="Phobius"/>
    </source>
</evidence>
<dbReference type="Bgee" id="ENSACAG00000021135">
    <property type="expression patterns" value="Expressed in adrenal gland and 12 other cell types or tissues"/>
</dbReference>
<dbReference type="PRINTS" id="PR01537">
    <property type="entry name" value="INTRLKN1R1F"/>
</dbReference>
<dbReference type="PIRSF" id="PIRSF037595">
    <property type="entry name" value="Toll-like_receptor"/>
    <property type="match status" value="1"/>
</dbReference>
<dbReference type="OMA" id="NRDICYD"/>
<accession>G1KUN2</accession>
<dbReference type="STRING" id="28377.ENSACAP00000017757"/>